<organism evidence="1 2">
    <name type="scientific">Caulobacter vibrioides</name>
    <name type="common">Caulobacter crescentus</name>
    <dbReference type="NCBI Taxonomy" id="155892"/>
    <lineage>
        <taxon>Bacteria</taxon>
        <taxon>Pseudomonadati</taxon>
        <taxon>Pseudomonadota</taxon>
        <taxon>Alphaproteobacteria</taxon>
        <taxon>Caulobacterales</taxon>
        <taxon>Caulobacteraceae</taxon>
        <taxon>Caulobacter</taxon>
    </lineage>
</organism>
<evidence type="ECO:0000313" key="1">
    <source>
        <dbReference type="EMBL" id="OYX00065.1"/>
    </source>
</evidence>
<proteinExistence type="predicted"/>
<reference evidence="1 2" key="1">
    <citation type="submission" date="2017-03" db="EMBL/GenBank/DDBJ databases">
        <title>Lifting the veil on microbial sulfur biogeochemistry in mining wastewaters.</title>
        <authorList>
            <person name="Kantor R.S."/>
            <person name="Colenbrander Nelson T."/>
            <person name="Marshall S."/>
            <person name="Bennett D."/>
            <person name="Apte S."/>
            <person name="Camacho D."/>
            <person name="Thomas B.C."/>
            <person name="Warren L.A."/>
            <person name="Banfield J.F."/>
        </authorList>
    </citation>
    <scope>NUCLEOTIDE SEQUENCE [LARGE SCALE GENOMIC DNA]</scope>
    <source>
        <strain evidence="1">32-67-7</strain>
    </source>
</reference>
<dbReference type="Proteomes" id="UP000215616">
    <property type="component" value="Unassembled WGS sequence"/>
</dbReference>
<gene>
    <name evidence="1" type="ORF">B7Z12_16890</name>
</gene>
<comment type="caution">
    <text evidence="1">The sequence shown here is derived from an EMBL/GenBank/DDBJ whole genome shotgun (WGS) entry which is preliminary data.</text>
</comment>
<name>A0A258CWP1_CAUVI</name>
<accession>A0A258CWP1</accession>
<evidence type="ECO:0000313" key="2">
    <source>
        <dbReference type="Proteomes" id="UP000215616"/>
    </source>
</evidence>
<protein>
    <submittedName>
        <fullName evidence="1">Uncharacterized protein</fullName>
    </submittedName>
</protein>
<dbReference type="AlphaFoldDB" id="A0A258CWP1"/>
<dbReference type="EMBL" id="NCDQ01000341">
    <property type="protein sequence ID" value="OYX00065.1"/>
    <property type="molecule type" value="Genomic_DNA"/>
</dbReference>
<sequence>MVSKNRRIGTAVVNLDDAYGPKVAEAALRAGLKLIFQHRTLPYFIVAGEDGRGRSPREGLPYGT</sequence>